<dbReference type="PROSITE" id="PS01248">
    <property type="entry name" value="EGF_LAM_1"/>
    <property type="match status" value="1"/>
</dbReference>
<evidence type="ECO:0000313" key="10">
    <source>
        <dbReference type="Proteomes" id="UP000695022"/>
    </source>
</evidence>
<keyword evidence="5 6" id="KW-0424">Laminin EGF-like domain</keyword>
<evidence type="ECO:0000256" key="1">
    <source>
        <dbReference type="ARBA" id="ARBA00022729"/>
    </source>
</evidence>
<evidence type="ECO:0000313" key="11">
    <source>
        <dbReference type="RefSeq" id="XP_014675013.1"/>
    </source>
</evidence>
<feature type="domain" description="Laminin EGF-like" evidence="8">
    <location>
        <begin position="367"/>
        <end position="422"/>
    </location>
</feature>
<keyword evidence="4" id="KW-0325">Glycoprotein</keyword>
<reference evidence="11" key="1">
    <citation type="submission" date="2025-08" db="UniProtKB">
        <authorList>
            <consortium name="RefSeq"/>
        </authorList>
    </citation>
    <scope>IDENTIFICATION</scope>
</reference>
<keyword evidence="3 6" id="KW-1015">Disulfide bond</keyword>
<dbReference type="Gene3D" id="2.10.25.10">
    <property type="entry name" value="Laminin"/>
    <property type="match status" value="5"/>
</dbReference>
<dbReference type="InterPro" id="IPR002049">
    <property type="entry name" value="LE_dom"/>
</dbReference>
<evidence type="ECO:0000259" key="9">
    <source>
        <dbReference type="PROSITE" id="PS51117"/>
    </source>
</evidence>
<dbReference type="InterPro" id="IPR008211">
    <property type="entry name" value="Laminin_N"/>
</dbReference>
<dbReference type="PANTHER" id="PTHR10574:SF440">
    <property type="entry name" value="LAMININ EGF-LIKE DOMAIN-CONTAINING PROTEIN"/>
    <property type="match status" value="1"/>
</dbReference>
<evidence type="ECO:0000256" key="3">
    <source>
        <dbReference type="ARBA" id="ARBA00023157"/>
    </source>
</evidence>
<dbReference type="PROSITE" id="PS50027">
    <property type="entry name" value="EGF_LAM_2"/>
    <property type="match status" value="3"/>
</dbReference>
<dbReference type="PROSITE" id="PS51117">
    <property type="entry name" value="LAMININ_NTER"/>
    <property type="match status" value="1"/>
</dbReference>
<evidence type="ECO:0000259" key="8">
    <source>
        <dbReference type="PROSITE" id="PS50027"/>
    </source>
</evidence>
<accession>A0ABM1ES42</accession>
<dbReference type="Gene3D" id="2.60.120.260">
    <property type="entry name" value="Galactose-binding domain-like"/>
    <property type="match status" value="1"/>
</dbReference>
<keyword evidence="10" id="KW-1185">Reference proteome</keyword>
<dbReference type="PANTHER" id="PTHR10574">
    <property type="entry name" value="NETRIN/LAMININ-RELATED"/>
    <property type="match status" value="1"/>
</dbReference>
<feature type="domain" description="Laminin N-terminal" evidence="9">
    <location>
        <begin position="53"/>
        <end position="307"/>
    </location>
</feature>
<gene>
    <name evidence="11" type="primary">LOC106815102</name>
</gene>
<proteinExistence type="predicted"/>
<dbReference type="SMART" id="SM00180">
    <property type="entry name" value="EGF_Lam"/>
    <property type="match status" value="5"/>
</dbReference>
<evidence type="ECO:0000256" key="5">
    <source>
        <dbReference type="ARBA" id="ARBA00023292"/>
    </source>
</evidence>
<dbReference type="Pfam" id="PF24973">
    <property type="entry name" value="EGF_LMN_ATRN"/>
    <property type="match status" value="2"/>
</dbReference>
<dbReference type="PRINTS" id="PR00011">
    <property type="entry name" value="EGFLAMININ"/>
</dbReference>
<feature type="disulfide bond" evidence="6">
    <location>
        <begin position="508"/>
        <end position="517"/>
    </location>
</feature>
<organism evidence="10 11">
    <name type="scientific">Priapulus caudatus</name>
    <name type="common">Priapulid worm</name>
    <dbReference type="NCBI Taxonomy" id="37621"/>
    <lineage>
        <taxon>Eukaryota</taxon>
        <taxon>Metazoa</taxon>
        <taxon>Ecdysozoa</taxon>
        <taxon>Scalidophora</taxon>
        <taxon>Priapulida</taxon>
        <taxon>Priapulimorpha</taxon>
        <taxon>Priapulimorphida</taxon>
        <taxon>Priapulidae</taxon>
        <taxon>Priapulus</taxon>
    </lineage>
</organism>
<comment type="caution">
    <text evidence="6">Lacks conserved residue(s) required for the propagation of feature annotation.</text>
</comment>
<feature type="signal peptide" evidence="7">
    <location>
        <begin position="1"/>
        <end position="28"/>
    </location>
</feature>
<feature type="disulfide bond" evidence="6">
    <location>
        <begin position="390"/>
        <end position="399"/>
    </location>
</feature>
<dbReference type="Pfam" id="PF00055">
    <property type="entry name" value="Laminin_N"/>
    <property type="match status" value="1"/>
</dbReference>
<dbReference type="RefSeq" id="XP_014675013.1">
    <property type="nucleotide sequence ID" value="XM_014819527.1"/>
</dbReference>
<name>A0ABM1ES42_PRICU</name>
<sequence>MENLRGKAFRHVIITIGLLLHLHHQVALQTVPLTQPYSGECEEEDTIIGEEPIALLCRNNETDIVHNRAELQLDVDPGAFTCGLDGSEDFCTLAVVSECDRCANQNAYKRHVKEMMVDNLGTETWWQSITWSKIYPNPLEINVTFTYGDKLYELASDIEITFQSARPRTMVLWSSKDNGITWDPLQYYSSNRCPTFVRTRGVKTFFSRADLAAVVCTDKYSSVLPSSGGKVIFPLSERLDLVRRAGGSTALYSELARNDALQNFTLFNVLRIQLLHPATDGREIYGGDPSTYLKYYYGISDIEVTARCWCNLHGKCIDVGDREACQCKHNTAGTNCERCLPMFNELPWRRGSYLPYPIGTPNECMRCNCNNHAQTCVFNPLTSSGRCLDCTDNTTGEKCEKCLPGYYRNETAALNSSEVCLQCDCESLGTLDPNATCLTESNALTGQVSGQCMCRRGIVGQRCDLCGDGFYGLLVEPDIGTCKACACNRHGTVDASNVCNKTTGQCNCKPGITNRACDQCKEGYNSFPFGRLTGDCTACGCDPGGSFGLSCEPRQGQCKCRKNFIGQRCNQPRIGTFTPSLDAFSFKPKDTDCRNTSALRTQRRYTDRYFHVCEQQQFMGFGTIQGLRQLAAEW</sequence>
<dbReference type="Pfam" id="PF00053">
    <property type="entry name" value="EGF_laminin"/>
    <property type="match status" value="3"/>
</dbReference>
<feature type="domain" description="Laminin EGF-like" evidence="8">
    <location>
        <begin position="485"/>
        <end position="538"/>
    </location>
</feature>
<dbReference type="InterPro" id="IPR056863">
    <property type="entry name" value="LMN_ATRN_NET-like_EGF"/>
</dbReference>
<dbReference type="SUPFAM" id="SSF57196">
    <property type="entry name" value="EGF/Laminin"/>
    <property type="match status" value="5"/>
</dbReference>
<dbReference type="PROSITE" id="PS00022">
    <property type="entry name" value="EGF_1"/>
    <property type="match status" value="1"/>
</dbReference>
<evidence type="ECO:0000256" key="7">
    <source>
        <dbReference type="SAM" id="SignalP"/>
    </source>
</evidence>
<dbReference type="CDD" id="cd00055">
    <property type="entry name" value="EGF_Lam"/>
    <property type="match status" value="5"/>
</dbReference>
<dbReference type="InterPro" id="IPR050440">
    <property type="entry name" value="Laminin/Netrin_ECM"/>
</dbReference>
<evidence type="ECO:0000256" key="2">
    <source>
        <dbReference type="ARBA" id="ARBA00022737"/>
    </source>
</evidence>
<protein>
    <submittedName>
        <fullName evidence="11">Laminin subunit gamma-1-like</fullName>
    </submittedName>
</protein>
<dbReference type="SMART" id="SM00136">
    <property type="entry name" value="LamNT"/>
    <property type="match status" value="1"/>
</dbReference>
<dbReference type="Proteomes" id="UP000695022">
    <property type="component" value="Unplaced"/>
</dbReference>
<dbReference type="GeneID" id="106815102"/>
<evidence type="ECO:0000256" key="6">
    <source>
        <dbReference type="PROSITE-ProRule" id="PRU00460"/>
    </source>
</evidence>
<feature type="disulfide bond" evidence="6">
    <location>
        <begin position="454"/>
        <end position="463"/>
    </location>
</feature>
<keyword evidence="2" id="KW-0677">Repeat</keyword>
<evidence type="ECO:0000256" key="4">
    <source>
        <dbReference type="ARBA" id="ARBA00023180"/>
    </source>
</evidence>
<feature type="chain" id="PRO_5046646440" evidence="7">
    <location>
        <begin position="29"/>
        <end position="634"/>
    </location>
</feature>
<feature type="domain" description="Laminin EGF-like" evidence="8">
    <location>
        <begin position="423"/>
        <end position="484"/>
    </location>
</feature>
<dbReference type="InterPro" id="IPR000742">
    <property type="entry name" value="EGF"/>
</dbReference>
<keyword evidence="1 7" id="KW-0732">Signal</keyword>